<dbReference type="FunFam" id="3.40.50.12780:FF:000025">
    <property type="entry name" value="luciferin 4-monooxygenase"/>
    <property type="match status" value="1"/>
</dbReference>
<evidence type="ECO:0000256" key="1">
    <source>
        <dbReference type="ARBA" id="ARBA00004123"/>
    </source>
</evidence>
<keyword evidence="6" id="KW-0804">Transcription</keyword>
<reference evidence="12" key="1">
    <citation type="submission" date="2013-03" db="EMBL/GenBank/DDBJ databases">
        <title>The Genome Sequence of Anopheles dirus WRAIR2.</title>
        <authorList>
            <consortium name="The Broad Institute Genomics Platform"/>
            <person name="Neafsey D.E."/>
            <person name="Walton C."/>
            <person name="Walker B."/>
            <person name="Young S.K."/>
            <person name="Zeng Q."/>
            <person name="Gargeya S."/>
            <person name="Fitzgerald M."/>
            <person name="Haas B."/>
            <person name="Abouelleil A."/>
            <person name="Allen A.W."/>
            <person name="Alvarado L."/>
            <person name="Arachchi H.M."/>
            <person name="Berlin A.M."/>
            <person name="Chapman S.B."/>
            <person name="Gainer-Dewar J."/>
            <person name="Goldberg J."/>
            <person name="Griggs A."/>
            <person name="Gujja S."/>
            <person name="Hansen M."/>
            <person name="Howarth C."/>
            <person name="Imamovic A."/>
            <person name="Ireland A."/>
            <person name="Larimer J."/>
            <person name="McCowan C."/>
            <person name="Murphy C."/>
            <person name="Pearson M."/>
            <person name="Poon T.W."/>
            <person name="Priest M."/>
            <person name="Roberts A."/>
            <person name="Saif S."/>
            <person name="Shea T."/>
            <person name="Sisk P."/>
            <person name="Sykes S."/>
            <person name="Wortman J."/>
            <person name="Nusbaum C."/>
            <person name="Birren B."/>
        </authorList>
    </citation>
    <scope>NUCLEOTIDE SEQUENCE [LARGE SCALE GENOMIC DNA]</scope>
    <source>
        <strain evidence="12">WRAIR2</strain>
    </source>
</reference>
<evidence type="ECO:0000256" key="4">
    <source>
        <dbReference type="ARBA" id="ARBA00023015"/>
    </source>
</evidence>
<dbReference type="STRING" id="7168.A0A182NLN9"/>
<dbReference type="PANTHER" id="PTHR12898">
    <property type="entry name" value="MEDIATOR OF RNA POLYMERASE II TRANSCRIPTION SUBUNIT 24"/>
    <property type="match status" value="1"/>
</dbReference>
<evidence type="ECO:0000313" key="11">
    <source>
        <dbReference type="EnsemblMetazoa" id="ADIR008570-PA"/>
    </source>
</evidence>
<dbReference type="InterPro" id="IPR021429">
    <property type="entry name" value="Mediator_Med24"/>
</dbReference>
<comment type="subcellular location">
    <subcellularLocation>
        <location evidence="1">Nucleus</location>
    </subcellularLocation>
</comment>
<feature type="domain" description="AMP-binding enzyme C-terminal" evidence="10">
    <location>
        <begin position="1476"/>
        <end position="1538"/>
    </location>
</feature>
<evidence type="ECO:0000256" key="3">
    <source>
        <dbReference type="ARBA" id="ARBA00019693"/>
    </source>
</evidence>
<keyword evidence="7" id="KW-0539">Nucleus</keyword>
<dbReference type="EnsemblMetazoa" id="ADIR008570-RA">
    <property type="protein sequence ID" value="ADIR008570-PA"/>
    <property type="gene ID" value="ADIR008570"/>
</dbReference>
<proteinExistence type="inferred from homology"/>
<keyword evidence="5" id="KW-0010">Activator</keyword>
<evidence type="ECO:0000313" key="12">
    <source>
        <dbReference type="Proteomes" id="UP000075884"/>
    </source>
</evidence>
<dbReference type="Proteomes" id="UP000075884">
    <property type="component" value="Unassembled WGS sequence"/>
</dbReference>
<evidence type="ECO:0000259" key="9">
    <source>
        <dbReference type="Pfam" id="PF00501"/>
    </source>
</evidence>
<dbReference type="SUPFAM" id="SSF56801">
    <property type="entry name" value="Acetyl-CoA synthetase-like"/>
    <property type="match status" value="1"/>
</dbReference>
<sequence>MIMDNSKTTSKTTLLKLMLLRAWKERWTDCQWGINVKTILTRGVSGDVYNLADAIIQQAVVGSGANMLFLSYLKHSLCAHLISHAAVLNRISKYEQFDKHHCLIALLDFLKSIIDGVTCRGKQEESILTKATVSLVHWLLQIYECILQTYAETRALQPEEEDVVQRVASVLERIVENPFLLGVLSIGKTEDPELFVTLQKRFNGISNLTLTTGYVAQVGAAGGAKNVTVTDYMRKLVLLEVDLLEMKLFDGGNVEPVTYSLQPLIAIEVLLNPMCDTNQYVAQLIGLKRLKGYSYARLYCELMRACLVSLNNVEGTAKESLLCAFAFIKVPHIVHQIHTKTNGNEQKDETSGTNYSTEVVEAFEMLLQDTPVLDYMDMKCSCNVVECLLKEMAKHNLLTETHVSHFGALREPVTLGLQKLEANNAQLTLMLKFVFRVESPLVGILKALSTDHSKVQDALLAMLCQVLTGNSLDLVLSVASVEGKFKAFVSGLLKCNEYAKQSPGVVELGKAGTTRGALFDVTFMILACIAQSYGSDVILAEGGNSFFEKWVRDFMVERKKTKSPMTMVKQADPMVLEELIMALNNSNGAGDGTGGLKASTLRWEDICYTIPALLHQVLMAWENETLSPVEIKKMLDGLKAHFCSFAVCASSWLCAYVQMVRQDEQLKPMNMVQQLCAALTGPQADEWQQQDYCKERFGLMGQIIRRMQQELQRMPQINPKLRALFPNSQQQNIVSHLPLEEQFEEAWKGVAERGWLSVETAFLLDTLLQSCGPVWLVEKLIAKLFLCKYIRELNKTMDIIFAIMHLDMERCTIALLSQLVPMMLLNKQQTPEIVDPQSRVLAKLCVYCIIVTMEASASAAGSKKRTRGTTGQPDVEDMDALCTSAKLRKIELEGIGVGCEGSTGAELTLDSALETAAGWDSAASPPTVASLKEPLQGCLQTLFRTFTQYITTDELSPKVYFIFQFLSLLVESGRERIMCVLKLIPNGLVQNLLKINATDEMTVGLILSHTVDNMPLALFDETSKTWHGPPTTPLYNPAQGLGELLHRILQRTPTRTAQISADTTRSVTYQQLHLWSVRFAQSLTGACGLARGDLVTVVARNGEQLAAVVFGCFMAAIPLNTLDPTFRSEDYEHMLRTVPPKALICDSELVPVLKEACESAGIASIQLIVLGKRINGYATVDDFLLPNGLETSYTPQHIEDPAQELAIVLCSSGTTGLSKGVCLSHAICIAHTANLWKATDCDRVLCFSSLYWVSGLGVLLSASLAGATRIITRESFNPRLLIDLVEQFRITTIFFPPAQALALLGDATIGMADFSSLRHVLCGGGVVSGELKASFEKYIPRKAKFLVGYGLSEIGGGCFSTILGYKPGAIGTASACIDAKVVDDSGAPLEAGAEGELLVNARFVFLGYYGNEAETADMKDAAGWLHTGDIARYDEDGVFFVVDRRKDILKYGGFQISPTELEEKIMQLFGGVLMMVCVTGIPVPGNDLPVALAVRQPDGAAVLEQEIVDGLAEVVADFKRLRGGVFFVDSLPMTPSGKILRRSCKEMAKTLYEEKLSGTSLYDLNTTSGRQFAMSDICLLRNIQMRKESIKL</sequence>
<dbReference type="GO" id="GO:0016592">
    <property type="term" value="C:mediator complex"/>
    <property type="evidence" value="ECO:0007669"/>
    <property type="project" value="InterPro"/>
</dbReference>
<evidence type="ECO:0000259" key="10">
    <source>
        <dbReference type="Pfam" id="PF13193"/>
    </source>
</evidence>
<dbReference type="InterPro" id="IPR042099">
    <property type="entry name" value="ANL_N_sf"/>
</dbReference>
<keyword evidence="12" id="KW-1185">Reference proteome</keyword>
<dbReference type="InterPro" id="IPR000873">
    <property type="entry name" value="AMP-dep_synth/lig_dom"/>
</dbReference>
<comment type="similarity">
    <text evidence="2">Belongs to the Mediator complex subunit 24 family.</text>
</comment>
<dbReference type="GO" id="GO:0060261">
    <property type="term" value="P:positive regulation of transcription initiation by RNA polymerase II"/>
    <property type="evidence" value="ECO:0007669"/>
    <property type="project" value="TreeGrafter"/>
</dbReference>
<dbReference type="InterPro" id="IPR025110">
    <property type="entry name" value="AMP-bd_C"/>
</dbReference>
<feature type="domain" description="AMP-dependent synthetase/ligase" evidence="9">
    <location>
        <begin position="1048"/>
        <end position="1409"/>
    </location>
</feature>
<dbReference type="InterPro" id="IPR045851">
    <property type="entry name" value="AMP-bd_C_sf"/>
</dbReference>
<reference evidence="11" key="2">
    <citation type="submission" date="2020-05" db="UniProtKB">
        <authorList>
            <consortium name="EnsemblMetazoa"/>
        </authorList>
    </citation>
    <scope>IDENTIFICATION</scope>
    <source>
        <strain evidence="11">WRAIR2</strain>
    </source>
</reference>
<dbReference type="PANTHER" id="PTHR12898:SF1">
    <property type="entry name" value="MEDIATOR OF RNA POLYMERASE II TRANSCRIPTION SUBUNIT 24"/>
    <property type="match status" value="1"/>
</dbReference>
<evidence type="ECO:0000256" key="8">
    <source>
        <dbReference type="ARBA" id="ARBA00031960"/>
    </source>
</evidence>
<dbReference type="PROSITE" id="PS00455">
    <property type="entry name" value="AMP_BINDING"/>
    <property type="match status" value="1"/>
</dbReference>
<dbReference type="VEuPathDB" id="VectorBase:ADIR008570"/>
<evidence type="ECO:0000256" key="6">
    <source>
        <dbReference type="ARBA" id="ARBA00023163"/>
    </source>
</evidence>
<keyword evidence="4" id="KW-0805">Transcription regulation</keyword>
<evidence type="ECO:0000256" key="7">
    <source>
        <dbReference type="ARBA" id="ARBA00023242"/>
    </source>
</evidence>
<dbReference type="Pfam" id="PF00501">
    <property type="entry name" value="AMP-binding"/>
    <property type="match status" value="1"/>
</dbReference>
<dbReference type="Pfam" id="PF13193">
    <property type="entry name" value="AMP-binding_C"/>
    <property type="match status" value="1"/>
</dbReference>
<dbReference type="Gene3D" id="3.30.300.30">
    <property type="match status" value="1"/>
</dbReference>
<dbReference type="InterPro" id="IPR020845">
    <property type="entry name" value="AMP-binding_CS"/>
</dbReference>
<evidence type="ECO:0000256" key="2">
    <source>
        <dbReference type="ARBA" id="ARBA00007864"/>
    </source>
</evidence>
<organism evidence="11 12">
    <name type="scientific">Anopheles dirus</name>
    <dbReference type="NCBI Taxonomy" id="7168"/>
    <lineage>
        <taxon>Eukaryota</taxon>
        <taxon>Metazoa</taxon>
        <taxon>Ecdysozoa</taxon>
        <taxon>Arthropoda</taxon>
        <taxon>Hexapoda</taxon>
        <taxon>Insecta</taxon>
        <taxon>Pterygota</taxon>
        <taxon>Neoptera</taxon>
        <taxon>Endopterygota</taxon>
        <taxon>Diptera</taxon>
        <taxon>Nematocera</taxon>
        <taxon>Culicoidea</taxon>
        <taxon>Culicidae</taxon>
        <taxon>Anophelinae</taxon>
        <taxon>Anopheles</taxon>
    </lineage>
</organism>
<protein>
    <recommendedName>
        <fullName evidence="3">Mediator of RNA polymerase II transcription subunit 24</fullName>
    </recommendedName>
    <alternativeName>
        <fullName evidence="8">Mediator complex subunit 24</fullName>
    </alternativeName>
</protein>
<accession>A0A182NLN9</accession>
<dbReference type="Pfam" id="PF11277">
    <property type="entry name" value="Med24_N"/>
    <property type="match status" value="1"/>
</dbReference>
<name>A0A182NLN9_9DIPT</name>
<dbReference type="GO" id="GO:0003712">
    <property type="term" value="F:transcription coregulator activity"/>
    <property type="evidence" value="ECO:0007669"/>
    <property type="project" value="TreeGrafter"/>
</dbReference>
<evidence type="ECO:0000256" key="5">
    <source>
        <dbReference type="ARBA" id="ARBA00023159"/>
    </source>
</evidence>
<dbReference type="Gene3D" id="3.40.50.12780">
    <property type="entry name" value="N-terminal domain of ligase-like"/>
    <property type="match status" value="1"/>
</dbReference>